<protein>
    <submittedName>
        <fullName evidence="1">Uncharacterized protein</fullName>
    </submittedName>
</protein>
<gene>
    <name evidence="1" type="ORF">SteCoe_17822</name>
</gene>
<reference evidence="1 2" key="1">
    <citation type="submission" date="2016-11" db="EMBL/GenBank/DDBJ databases">
        <title>The macronuclear genome of Stentor coeruleus: a giant cell with tiny introns.</title>
        <authorList>
            <person name="Slabodnick M."/>
            <person name="Ruby J.G."/>
            <person name="Reiff S.B."/>
            <person name="Swart E.C."/>
            <person name="Gosai S."/>
            <person name="Prabakaran S."/>
            <person name="Witkowska E."/>
            <person name="Larue G.E."/>
            <person name="Fisher S."/>
            <person name="Freeman R.M."/>
            <person name="Gunawardena J."/>
            <person name="Chu W."/>
            <person name="Stover N.A."/>
            <person name="Gregory B.D."/>
            <person name="Nowacki M."/>
            <person name="Derisi J."/>
            <person name="Roy S.W."/>
            <person name="Marshall W.F."/>
            <person name="Sood P."/>
        </authorList>
    </citation>
    <scope>NUCLEOTIDE SEQUENCE [LARGE SCALE GENOMIC DNA]</scope>
    <source>
        <strain evidence="1">WM001</strain>
    </source>
</reference>
<keyword evidence="2" id="KW-1185">Reference proteome</keyword>
<dbReference type="AlphaFoldDB" id="A0A1R2BXX8"/>
<name>A0A1R2BXX8_9CILI</name>
<proteinExistence type="predicted"/>
<comment type="caution">
    <text evidence="1">The sequence shown here is derived from an EMBL/GenBank/DDBJ whole genome shotgun (WGS) entry which is preliminary data.</text>
</comment>
<dbReference type="Proteomes" id="UP000187209">
    <property type="component" value="Unassembled WGS sequence"/>
</dbReference>
<sequence length="177" mass="20862">MKFRRRLLKFDTDLRESRIWNKLSNINPEEKAIDLINGISKYYLEQKPEPAKIFKSIKFNNLVEIIEYPLYKPQKITKISELNTIAHDLKKNCGMIENLLKPSTNRYRIPEKILENQEKSVATHMNVSRKNAHTPSLISISKSQQPIKLKSLTRALTFAKKLNTHKILERRINFIYN</sequence>
<evidence type="ECO:0000313" key="2">
    <source>
        <dbReference type="Proteomes" id="UP000187209"/>
    </source>
</evidence>
<dbReference type="EMBL" id="MPUH01000371">
    <property type="protein sequence ID" value="OMJ81663.1"/>
    <property type="molecule type" value="Genomic_DNA"/>
</dbReference>
<accession>A0A1R2BXX8</accession>
<evidence type="ECO:0000313" key="1">
    <source>
        <dbReference type="EMBL" id="OMJ81663.1"/>
    </source>
</evidence>
<organism evidence="1 2">
    <name type="scientific">Stentor coeruleus</name>
    <dbReference type="NCBI Taxonomy" id="5963"/>
    <lineage>
        <taxon>Eukaryota</taxon>
        <taxon>Sar</taxon>
        <taxon>Alveolata</taxon>
        <taxon>Ciliophora</taxon>
        <taxon>Postciliodesmatophora</taxon>
        <taxon>Heterotrichea</taxon>
        <taxon>Heterotrichida</taxon>
        <taxon>Stentoridae</taxon>
        <taxon>Stentor</taxon>
    </lineage>
</organism>